<proteinExistence type="predicted"/>
<reference evidence="2 3" key="2">
    <citation type="submission" date="2024-07" db="EMBL/GenBank/DDBJ databases">
        <authorList>
            <person name="Akdeniz Z."/>
        </authorList>
    </citation>
    <scope>NUCLEOTIDE SEQUENCE [LARGE SCALE GENOMIC DNA]</scope>
</reference>
<sequence>MDYVSNTELSNVLINFRRFKLSHRLVHQETNNRIAYLLSNGRSTNKNKLAVQYLEMIRDAFPMRENCLLRLLEVGRKRKQGNTITIQKCNLEVNQYNLVNNIRLKHQINEQYYYIVQNRFIEYNIYINEYLITNINWLKYQKLKQIKHKYRQPVNFKNDLRSCFPTLIYAYLINNIIFIQLQPYHVFSSIIKFFHKCHP</sequence>
<accession>A0AA86RC51</accession>
<evidence type="ECO:0000313" key="1">
    <source>
        <dbReference type="EMBL" id="CAI9975256.1"/>
    </source>
</evidence>
<evidence type="ECO:0000313" key="2">
    <source>
        <dbReference type="EMBL" id="CAL6084201.1"/>
    </source>
</evidence>
<reference evidence="1" key="1">
    <citation type="submission" date="2023-06" db="EMBL/GenBank/DDBJ databases">
        <authorList>
            <person name="Kurt Z."/>
        </authorList>
    </citation>
    <scope>NUCLEOTIDE SEQUENCE</scope>
</reference>
<comment type="caution">
    <text evidence="1">The sequence shown here is derived from an EMBL/GenBank/DDBJ whole genome shotgun (WGS) entry which is preliminary data.</text>
</comment>
<keyword evidence="3" id="KW-1185">Reference proteome</keyword>
<dbReference type="EMBL" id="CATOUU010001166">
    <property type="protein sequence ID" value="CAI9975256.1"/>
    <property type="molecule type" value="Genomic_DNA"/>
</dbReference>
<organism evidence="1">
    <name type="scientific">Hexamita inflata</name>
    <dbReference type="NCBI Taxonomy" id="28002"/>
    <lineage>
        <taxon>Eukaryota</taxon>
        <taxon>Metamonada</taxon>
        <taxon>Diplomonadida</taxon>
        <taxon>Hexamitidae</taxon>
        <taxon>Hexamitinae</taxon>
        <taxon>Hexamita</taxon>
    </lineage>
</organism>
<dbReference type="Proteomes" id="UP001642409">
    <property type="component" value="Unassembled WGS sequence"/>
</dbReference>
<name>A0AA86RC51_9EUKA</name>
<gene>
    <name evidence="2" type="ORF">HINF_LOCUS62088</name>
    <name evidence="1" type="ORF">HINF_LOCUS62901</name>
</gene>
<dbReference type="EMBL" id="CAXDID020000377">
    <property type="protein sequence ID" value="CAL6084201.1"/>
    <property type="molecule type" value="Genomic_DNA"/>
</dbReference>
<dbReference type="AlphaFoldDB" id="A0AA86RC51"/>
<protein>
    <submittedName>
        <fullName evidence="2">Hypothetical_protein</fullName>
    </submittedName>
</protein>
<evidence type="ECO:0000313" key="3">
    <source>
        <dbReference type="Proteomes" id="UP001642409"/>
    </source>
</evidence>